<accession>A0ABS4S5X0</accession>
<gene>
    <name evidence="1" type="ORF">J2Z81_000844</name>
</gene>
<keyword evidence="2" id="KW-1185">Reference proteome</keyword>
<proteinExistence type="predicted"/>
<comment type="caution">
    <text evidence="1">The sequence shown here is derived from an EMBL/GenBank/DDBJ whole genome shotgun (WGS) entry which is preliminary data.</text>
</comment>
<dbReference type="EMBL" id="JAGIKX010000003">
    <property type="protein sequence ID" value="MBP2256902.1"/>
    <property type="molecule type" value="Genomic_DNA"/>
</dbReference>
<dbReference type="Proteomes" id="UP001519294">
    <property type="component" value="Unassembled WGS sequence"/>
</dbReference>
<sequence>MIKHLFKATQVAPSPAFTGSIVRKRWLNLSAILIALKSSYIDSAALFFSQSIVI</sequence>
<protein>
    <submittedName>
        <fullName evidence="1">Uncharacterized protein</fullName>
    </submittedName>
</protein>
<reference evidence="1 2" key="1">
    <citation type="submission" date="2021-03" db="EMBL/GenBank/DDBJ databases">
        <title>Genomic Encyclopedia of Type Strains, Phase IV (KMG-IV): sequencing the most valuable type-strain genomes for metagenomic binning, comparative biology and taxonomic classification.</title>
        <authorList>
            <person name="Goeker M."/>
        </authorList>
    </citation>
    <scope>NUCLEOTIDE SEQUENCE [LARGE SCALE GENOMIC DNA]</scope>
    <source>
        <strain evidence="1 2">DSM 25790</strain>
    </source>
</reference>
<evidence type="ECO:0000313" key="1">
    <source>
        <dbReference type="EMBL" id="MBP2256902.1"/>
    </source>
</evidence>
<name>A0ABS4S5X0_9BACI</name>
<organism evidence="1 2">
    <name type="scientific">Virgibacillus alimentarius</name>
    <dbReference type="NCBI Taxonomy" id="698769"/>
    <lineage>
        <taxon>Bacteria</taxon>
        <taxon>Bacillati</taxon>
        <taxon>Bacillota</taxon>
        <taxon>Bacilli</taxon>
        <taxon>Bacillales</taxon>
        <taxon>Bacillaceae</taxon>
        <taxon>Virgibacillus</taxon>
    </lineage>
</organism>
<evidence type="ECO:0000313" key="2">
    <source>
        <dbReference type="Proteomes" id="UP001519294"/>
    </source>
</evidence>